<evidence type="ECO:0000259" key="6">
    <source>
        <dbReference type="Pfam" id="PF12734"/>
    </source>
</evidence>
<sequence length="130" mass="13970">MNFEQPPPYPGNGPTAPGYPAQQGYPPQGYPAQGYPVNMEQPNPAYPNYPAGPMGPGGPYPGPGQPPYQGYPGQPQFGWQGGPPPGPMYGEAPKNTVYVVEDRRRDDTGDTCLTACWTALCCCCLWDMLT</sequence>
<feature type="compositionally biased region" description="Low complexity" evidence="5">
    <location>
        <begin position="67"/>
        <end position="78"/>
    </location>
</feature>
<reference evidence="7 8" key="1">
    <citation type="submission" date="2022-01" db="EMBL/GenBank/DDBJ databases">
        <title>A chromosome-scale genome assembly of the false clownfish, Amphiprion ocellaris.</title>
        <authorList>
            <person name="Ryu T."/>
        </authorList>
    </citation>
    <scope>NUCLEOTIDE SEQUENCE [LARGE SCALE GENOMIC DNA]</scope>
</reference>
<feature type="compositionally biased region" description="Pro residues" evidence="5">
    <location>
        <begin position="56"/>
        <end position="66"/>
    </location>
</feature>
<comment type="subcellular location">
    <subcellularLocation>
        <location evidence="1">Membrane</location>
    </subcellularLocation>
</comment>
<evidence type="ECO:0000256" key="4">
    <source>
        <dbReference type="ARBA" id="ARBA00023136"/>
    </source>
</evidence>
<keyword evidence="4" id="KW-0472">Membrane</keyword>
<reference evidence="7" key="2">
    <citation type="submission" date="2025-08" db="UniProtKB">
        <authorList>
            <consortium name="Ensembl"/>
        </authorList>
    </citation>
    <scope>IDENTIFICATION</scope>
</reference>
<dbReference type="PANTHER" id="PTHR47564">
    <property type="entry name" value="CYSTEINE-RICH AND TRANSMEMBRANE DOMAIN-CONTAINING PROTEIN 1"/>
    <property type="match status" value="1"/>
</dbReference>
<name>A0AAQ5Y9B5_AMPOC</name>
<dbReference type="InterPro" id="IPR028144">
    <property type="entry name" value="CYSTM_dom"/>
</dbReference>
<reference evidence="7" key="3">
    <citation type="submission" date="2025-09" db="UniProtKB">
        <authorList>
            <consortium name="Ensembl"/>
        </authorList>
    </citation>
    <scope>IDENTIFICATION</scope>
</reference>
<evidence type="ECO:0000256" key="2">
    <source>
        <dbReference type="ARBA" id="ARBA00009444"/>
    </source>
</evidence>
<comment type="similarity">
    <text evidence="2">Belongs to the CYSTM1 family.</text>
</comment>
<evidence type="ECO:0000313" key="8">
    <source>
        <dbReference type="Proteomes" id="UP001501940"/>
    </source>
</evidence>
<dbReference type="Ensembl" id="ENSAOCT00000043193.1">
    <property type="protein sequence ID" value="ENSAOCP00000049419.1"/>
    <property type="gene ID" value="ENSAOCG00000031641.1"/>
</dbReference>
<dbReference type="PANTHER" id="PTHR47564:SF1">
    <property type="entry name" value="CYSTEINE-RICH AND TRANSMEMBRANE DOMAIN-CONTAINING PROTEIN 1"/>
    <property type="match status" value="1"/>
</dbReference>
<dbReference type="AlphaFoldDB" id="A0AAQ5Y9B5"/>
<dbReference type="Pfam" id="PF12734">
    <property type="entry name" value="CYSTM"/>
    <property type="match status" value="1"/>
</dbReference>
<feature type="domain" description="Cysteine-rich transmembrane" evidence="6">
    <location>
        <begin position="97"/>
        <end position="129"/>
    </location>
</feature>
<dbReference type="GO" id="GO:0070062">
    <property type="term" value="C:extracellular exosome"/>
    <property type="evidence" value="ECO:0007669"/>
    <property type="project" value="TreeGrafter"/>
</dbReference>
<feature type="compositionally biased region" description="Pro residues" evidence="5">
    <location>
        <begin position="1"/>
        <end position="11"/>
    </location>
</feature>
<dbReference type="InterPro" id="IPR043240">
    <property type="entry name" value="CYSTM1-like"/>
</dbReference>
<evidence type="ECO:0000256" key="3">
    <source>
        <dbReference type="ARBA" id="ARBA00013590"/>
    </source>
</evidence>
<keyword evidence="8" id="KW-1185">Reference proteome</keyword>
<evidence type="ECO:0000313" key="7">
    <source>
        <dbReference type="Ensembl" id="ENSAOCP00000049419.1"/>
    </source>
</evidence>
<evidence type="ECO:0000256" key="5">
    <source>
        <dbReference type="SAM" id="MobiDB-lite"/>
    </source>
</evidence>
<dbReference type="KEGG" id="aoce:111583182"/>
<evidence type="ECO:0000256" key="1">
    <source>
        <dbReference type="ARBA" id="ARBA00004370"/>
    </source>
</evidence>
<feature type="region of interest" description="Disordered" evidence="5">
    <location>
        <begin position="1"/>
        <end position="93"/>
    </location>
</feature>
<dbReference type="GeneID" id="111583182"/>
<protein>
    <recommendedName>
        <fullName evidence="3">Cysteine-rich and transmembrane domain-containing protein 1</fullName>
    </recommendedName>
</protein>
<dbReference type="RefSeq" id="XP_023147915.1">
    <property type="nucleotide sequence ID" value="XM_023292147.3"/>
</dbReference>
<proteinExistence type="inferred from homology"/>
<feature type="compositionally biased region" description="Low complexity" evidence="5">
    <location>
        <begin position="12"/>
        <end position="52"/>
    </location>
</feature>
<dbReference type="GeneTree" id="ENSGT00940000165340"/>
<dbReference type="GO" id="GO:0016020">
    <property type="term" value="C:membrane"/>
    <property type="evidence" value="ECO:0007669"/>
    <property type="project" value="UniProtKB-SubCell"/>
</dbReference>
<organism evidence="7 8">
    <name type="scientific">Amphiprion ocellaris</name>
    <name type="common">Clown anemonefish</name>
    <dbReference type="NCBI Taxonomy" id="80972"/>
    <lineage>
        <taxon>Eukaryota</taxon>
        <taxon>Metazoa</taxon>
        <taxon>Chordata</taxon>
        <taxon>Craniata</taxon>
        <taxon>Vertebrata</taxon>
        <taxon>Euteleostomi</taxon>
        <taxon>Actinopterygii</taxon>
        <taxon>Neopterygii</taxon>
        <taxon>Teleostei</taxon>
        <taxon>Neoteleostei</taxon>
        <taxon>Acanthomorphata</taxon>
        <taxon>Ovalentaria</taxon>
        <taxon>Pomacentridae</taxon>
        <taxon>Amphiprion</taxon>
    </lineage>
</organism>
<accession>A0AAQ5Y9B5</accession>
<dbReference type="Proteomes" id="UP001501940">
    <property type="component" value="Chromosome 13"/>
</dbReference>